<dbReference type="GO" id="GO:0046872">
    <property type="term" value="F:metal ion binding"/>
    <property type="evidence" value="ECO:0007669"/>
    <property type="project" value="UniProtKB-KW"/>
</dbReference>
<accession>A0A541B1T6</accession>
<keyword evidence="2" id="KW-0479">Metal-binding</keyword>
<dbReference type="CDD" id="cd02247">
    <property type="entry name" value="cupin_pirin_C"/>
    <property type="match status" value="1"/>
</dbReference>
<gene>
    <name evidence="7" type="ORF">FK531_17365</name>
</gene>
<dbReference type="InterPro" id="IPR011051">
    <property type="entry name" value="RmlC_Cupin_sf"/>
</dbReference>
<feature type="domain" description="Pirin C-terminal" evidence="6">
    <location>
        <begin position="192"/>
        <end position="289"/>
    </location>
</feature>
<feature type="region of interest" description="Disordered" evidence="4">
    <location>
        <begin position="1"/>
        <end position="21"/>
    </location>
</feature>
<protein>
    <submittedName>
        <fullName evidence="7">Pirin family protein</fullName>
    </submittedName>
</protein>
<dbReference type="PANTHER" id="PTHR13903">
    <property type="entry name" value="PIRIN-RELATED"/>
    <property type="match status" value="1"/>
</dbReference>
<evidence type="ECO:0000256" key="4">
    <source>
        <dbReference type="SAM" id="MobiDB-lite"/>
    </source>
</evidence>
<sequence>MSNLETAPRESTCGGLAGTSATPAHEVYAGREVMLGETVVTRLLPNLGRRLVGPWCFIDHYGPDDIEKEPGMSVPPHPHTGLQTVSWLLDGEIRHRDSIGSDQEFGPGQLGLMTAGRAIAHAEHSPARHPRLLHGAQLWVALPEAHRHGAPSWEHHADLPVLTGPGHRTTVILGELAGARSPGTTYSPLVGADVEVTSGTTVLLPLERDFEHAVLVMSGIVEVDGTRIGPGTMLYLGCARTELAVSAEVNSKLLLLGGEPFEEQIVMWWNFVARSHEEIVAARTEYMEGSEFGVVRAYDGPQLPAPALPPGPLRPGGATR</sequence>
<organism evidence="7 8">
    <name type="scientific">Rhodococcus spelaei</name>
    <dbReference type="NCBI Taxonomy" id="2546320"/>
    <lineage>
        <taxon>Bacteria</taxon>
        <taxon>Bacillati</taxon>
        <taxon>Actinomycetota</taxon>
        <taxon>Actinomycetes</taxon>
        <taxon>Mycobacteriales</taxon>
        <taxon>Nocardiaceae</taxon>
        <taxon>Rhodococcus</taxon>
    </lineage>
</organism>
<proteinExistence type="inferred from homology"/>
<feature type="binding site" evidence="2">
    <location>
        <position position="123"/>
    </location>
    <ligand>
        <name>Fe cation</name>
        <dbReference type="ChEBI" id="CHEBI:24875"/>
    </ligand>
</feature>
<dbReference type="PANTHER" id="PTHR13903:SF8">
    <property type="entry name" value="PIRIN"/>
    <property type="match status" value="1"/>
</dbReference>
<dbReference type="InterPro" id="IPR003829">
    <property type="entry name" value="Pirin_N_dom"/>
</dbReference>
<comment type="cofactor">
    <cofactor evidence="2">
        <name>Fe cation</name>
        <dbReference type="ChEBI" id="CHEBI:24875"/>
    </cofactor>
    <text evidence="2">Binds 1 Fe cation per subunit.</text>
</comment>
<keyword evidence="2" id="KW-0408">Iron</keyword>
<dbReference type="Gene3D" id="2.60.120.10">
    <property type="entry name" value="Jelly Rolls"/>
    <property type="match status" value="2"/>
</dbReference>
<feature type="binding site" evidence="2">
    <location>
        <position position="121"/>
    </location>
    <ligand>
        <name>Fe cation</name>
        <dbReference type="ChEBI" id="CHEBI:24875"/>
    </ligand>
</feature>
<evidence type="ECO:0000313" key="8">
    <source>
        <dbReference type="Proteomes" id="UP000316256"/>
    </source>
</evidence>
<comment type="similarity">
    <text evidence="1 3">Belongs to the pirin family.</text>
</comment>
<evidence type="ECO:0000256" key="1">
    <source>
        <dbReference type="ARBA" id="ARBA00008416"/>
    </source>
</evidence>
<evidence type="ECO:0000313" key="7">
    <source>
        <dbReference type="EMBL" id="TQF66293.1"/>
    </source>
</evidence>
<name>A0A541B1T6_9NOCA</name>
<dbReference type="InterPro" id="IPR008778">
    <property type="entry name" value="Pirin_C_dom"/>
</dbReference>
<evidence type="ECO:0000256" key="3">
    <source>
        <dbReference type="RuleBase" id="RU003457"/>
    </source>
</evidence>
<dbReference type="RefSeq" id="WP_142101558.1">
    <property type="nucleotide sequence ID" value="NZ_VIGH01000008.1"/>
</dbReference>
<comment type="caution">
    <text evidence="7">The sequence shown here is derived from an EMBL/GenBank/DDBJ whole genome shotgun (WGS) entry which is preliminary data.</text>
</comment>
<dbReference type="InterPro" id="IPR014710">
    <property type="entry name" value="RmlC-like_jellyroll"/>
</dbReference>
<dbReference type="Pfam" id="PF05726">
    <property type="entry name" value="Pirin_C"/>
    <property type="match status" value="1"/>
</dbReference>
<dbReference type="SUPFAM" id="SSF51182">
    <property type="entry name" value="RmlC-like cupins"/>
    <property type="match status" value="1"/>
</dbReference>
<feature type="binding site" evidence="2">
    <location>
        <position position="77"/>
    </location>
    <ligand>
        <name>Fe cation</name>
        <dbReference type="ChEBI" id="CHEBI:24875"/>
    </ligand>
</feature>
<reference evidence="7 8" key="1">
    <citation type="submission" date="2019-06" db="EMBL/GenBank/DDBJ databases">
        <title>Rhodococcus spaelei sp. nov., isolated from a cave.</title>
        <authorList>
            <person name="Lee S.D."/>
        </authorList>
    </citation>
    <scope>NUCLEOTIDE SEQUENCE [LARGE SCALE GENOMIC DNA]</scope>
    <source>
        <strain evidence="7 8">C9-5</strain>
    </source>
</reference>
<dbReference type="OrthoDB" id="321327at2"/>
<keyword evidence="8" id="KW-1185">Reference proteome</keyword>
<evidence type="ECO:0000256" key="2">
    <source>
        <dbReference type="PIRSR" id="PIRSR006232-1"/>
    </source>
</evidence>
<dbReference type="Pfam" id="PF02678">
    <property type="entry name" value="Pirin"/>
    <property type="match status" value="1"/>
</dbReference>
<feature type="binding site" evidence="2">
    <location>
        <position position="79"/>
    </location>
    <ligand>
        <name>Fe cation</name>
        <dbReference type="ChEBI" id="CHEBI:24875"/>
    </ligand>
</feature>
<dbReference type="PIRSF" id="PIRSF006232">
    <property type="entry name" value="Pirin"/>
    <property type="match status" value="1"/>
</dbReference>
<feature type="domain" description="Pirin N-terminal" evidence="5">
    <location>
        <begin position="47"/>
        <end position="140"/>
    </location>
</feature>
<dbReference type="EMBL" id="VIGH01000008">
    <property type="protein sequence ID" value="TQF66293.1"/>
    <property type="molecule type" value="Genomic_DNA"/>
</dbReference>
<dbReference type="AlphaFoldDB" id="A0A541B1T6"/>
<evidence type="ECO:0000259" key="6">
    <source>
        <dbReference type="Pfam" id="PF05726"/>
    </source>
</evidence>
<evidence type="ECO:0000259" key="5">
    <source>
        <dbReference type="Pfam" id="PF02678"/>
    </source>
</evidence>
<dbReference type="Proteomes" id="UP000316256">
    <property type="component" value="Unassembled WGS sequence"/>
</dbReference>
<dbReference type="InterPro" id="IPR012093">
    <property type="entry name" value="Pirin"/>
</dbReference>
<dbReference type="CDD" id="cd02909">
    <property type="entry name" value="cupin_pirin_N"/>
    <property type="match status" value="1"/>
</dbReference>